<evidence type="ECO:0000313" key="1">
    <source>
        <dbReference type="EMBL" id="SUY92839.1"/>
    </source>
</evidence>
<name>A0A381KNG5_9ENTR</name>
<dbReference type="EMBL" id="UIGI01000002">
    <property type="protein sequence ID" value="SUY92839.1"/>
    <property type="molecule type" value="Genomic_DNA"/>
</dbReference>
<gene>
    <name evidence="1" type="ORF">NCTC12119_04868</name>
</gene>
<accession>A0A381KNG5</accession>
<proteinExistence type="predicted"/>
<evidence type="ECO:0000313" key="2">
    <source>
        <dbReference type="Proteomes" id="UP000255528"/>
    </source>
</evidence>
<dbReference type="RefSeq" id="WP_115632072.1">
    <property type="nucleotide sequence ID" value="NZ_UIGI01000002.1"/>
</dbReference>
<protein>
    <submittedName>
        <fullName evidence="1">Predicted transcription regulator containing HTH domain</fullName>
    </submittedName>
</protein>
<organism evidence="1 2">
    <name type="scientific">Buttiauxella agrestis</name>
    <dbReference type="NCBI Taxonomy" id="82977"/>
    <lineage>
        <taxon>Bacteria</taxon>
        <taxon>Pseudomonadati</taxon>
        <taxon>Pseudomonadota</taxon>
        <taxon>Gammaproteobacteria</taxon>
        <taxon>Enterobacterales</taxon>
        <taxon>Enterobacteriaceae</taxon>
        <taxon>Buttiauxella</taxon>
    </lineage>
</organism>
<reference evidence="1 2" key="1">
    <citation type="submission" date="2018-06" db="EMBL/GenBank/DDBJ databases">
        <authorList>
            <consortium name="Pathogen Informatics"/>
            <person name="Doyle S."/>
        </authorList>
    </citation>
    <scope>NUCLEOTIDE SEQUENCE [LARGE SCALE GENOMIC DNA]</scope>
    <source>
        <strain evidence="1 2">NCTC12119</strain>
    </source>
</reference>
<dbReference type="Proteomes" id="UP000255528">
    <property type="component" value="Unassembled WGS sequence"/>
</dbReference>
<sequence length="62" mass="7136">MEMPTNQREHFEMLNLLEALLIANPEKGTEENAKLEHLVEILNEYENIHYPITPIDTGTSTV</sequence>
<dbReference type="AlphaFoldDB" id="A0A381KNG5"/>